<feature type="non-terminal residue" evidence="2">
    <location>
        <position position="1"/>
    </location>
</feature>
<dbReference type="Proteomes" id="UP000014760">
    <property type="component" value="Unassembled WGS sequence"/>
</dbReference>
<feature type="transmembrane region" description="Helical" evidence="1">
    <location>
        <begin position="70"/>
        <end position="95"/>
    </location>
</feature>
<keyword evidence="1" id="KW-0812">Transmembrane</keyword>
<evidence type="ECO:0000313" key="2">
    <source>
        <dbReference type="EMBL" id="ELU05013.1"/>
    </source>
</evidence>
<dbReference type="HOGENOM" id="CLU_126350_0_0_1"/>
<gene>
    <name evidence="2" type="ORF">CAPTEDRAFT_206238</name>
</gene>
<dbReference type="EMBL" id="KB301881">
    <property type="protein sequence ID" value="ELU05013.1"/>
    <property type="molecule type" value="Genomic_DNA"/>
</dbReference>
<dbReference type="PROSITE" id="PS00615">
    <property type="entry name" value="C_TYPE_LECTIN_1"/>
    <property type="match status" value="1"/>
</dbReference>
<dbReference type="EMBL" id="AMQN01023716">
    <property type="status" value="NOT_ANNOTATED_CDS"/>
    <property type="molecule type" value="Genomic_DNA"/>
</dbReference>
<evidence type="ECO:0000313" key="3">
    <source>
        <dbReference type="EnsemblMetazoa" id="CapteP206238"/>
    </source>
</evidence>
<proteinExistence type="predicted"/>
<evidence type="ECO:0000313" key="4">
    <source>
        <dbReference type="Proteomes" id="UP000014760"/>
    </source>
</evidence>
<keyword evidence="1" id="KW-0472">Membrane</keyword>
<dbReference type="AlphaFoldDB" id="R7UFZ4"/>
<keyword evidence="1" id="KW-1133">Transmembrane helix</keyword>
<keyword evidence="4" id="KW-1185">Reference proteome</keyword>
<organism evidence="2">
    <name type="scientific">Capitella teleta</name>
    <name type="common">Polychaete worm</name>
    <dbReference type="NCBI Taxonomy" id="283909"/>
    <lineage>
        <taxon>Eukaryota</taxon>
        <taxon>Metazoa</taxon>
        <taxon>Spiralia</taxon>
        <taxon>Lophotrochozoa</taxon>
        <taxon>Annelida</taxon>
        <taxon>Polychaeta</taxon>
        <taxon>Sedentaria</taxon>
        <taxon>Scolecida</taxon>
        <taxon>Capitellidae</taxon>
        <taxon>Capitella</taxon>
    </lineage>
</organism>
<reference evidence="3" key="3">
    <citation type="submission" date="2015-06" db="UniProtKB">
        <authorList>
            <consortium name="EnsemblMetazoa"/>
        </authorList>
    </citation>
    <scope>IDENTIFICATION</scope>
</reference>
<accession>R7UFZ4</accession>
<dbReference type="EnsemblMetazoa" id="CapteT206238">
    <property type="protein sequence ID" value="CapteP206238"/>
    <property type="gene ID" value="CapteG206238"/>
</dbReference>
<sequence length="184" mass="20295">SFDHLLWAIDQPSFRIATDKCIRAQRVNDDIELSSSNCDIKAPYICPSVSGTTQTTTTFSTTTTEKSDPALAIGSSVGGLICVATIVIVFIALYIHRKRQPSSATPDQNNQTGNVYEEISEINREMHPYQPVMQSQMNNAQNKLISNPVYESSAPNSHPLEGQRAVYENTMRVSKTTSDETGHI</sequence>
<name>R7UFZ4_CAPTE</name>
<dbReference type="InterPro" id="IPR018378">
    <property type="entry name" value="C-type_lectin_CS"/>
</dbReference>
<evidence type="ECO:0000256" key="1">
    <source>
        <dbReference type="SAM" id="Phobius"/>
    </source>
</evidence>
<reference evidence="4" key="1">
    <citation type="submission" date="2012-12" db="EMBL/GenBank/DDBJ databases">
        <authorList>
            <person name="Hellsten U."/>
            <person name="Grimwood J."/>
            <person name="Chapman J.A."/>
            <person name="Shapiro H."/>
            <person name="Aerts A."/>
            <person name="Otillar R.P."/>
            <person name="Terry A.Y."/>
            <person name="Boore J.L."/>
            <person name="Simakov O."/>
            <person name="Marletaz F."/>
            <person name="Cho S.-J."/>
            <person name="Edsinger-Gonzales E."/>
            <person name="Havlak P."/>
            <person name="Kuo D.-H."/>
            <person name="Larsson T."/>
            <person name="Lv J."/>
            <person name="Arendt D."/>
            <person name="Savage R."/>
            <person name="Osoegawa K."/>
            <person name="de Jong P."/>
            <person name="Lindberg D.R."/>
            <person name="Seaver E.C."/>
            <person name="Weisblat D.A."/>
            <person name="Putnam N.H."/>
            <person name="Grigoriev I.V."/>
            <person name="Rokhsar D.S."/>
        </authorList>
    </citation>
    <scope>NUCLEOTIDE SEQUENCE</scope>
    <source>
        <strain evidence="4">I ESC-2004</strain>
    </source>
</reference>
<reference evidence="2 4" key="2">
    <citation type="journal article" date="2013" name="Nature">
        <title>Insights into bilaterian evolution from three spiralian genomes.</title>
        <authorList>
            <person name="Simakov O."/>
            <person name="Marletaz F."/>
            <person name="Cho S.J."/>
            <person name="Edsinger-Gonzales E."/>
            <person name="Havlak P."/>
            <person name="Hellsten U."/>
            <person name="Kuo D.H."/>
            <person name="Larsson T."/>
            <person name="Lv J."/>
            <person name="Arendt D."/>
            <person name="Savage R."/>
            <person name="Osoegawa K."/>
            <person name="de Jong P."/>
            <person name="Grimwood J."/>
            <person name="Chapman J.A."/>
            <person name="Shapiro H."/>
            <person name="Aerts A."/>
            <person name="Otillar R.P."/>
            <person name="Terry A.Y."/>
            <person name="Boore J.L."/>
            <person name="Grigoriev I.V."/>
            <person name="Lindberg D.R."/>
            <person name="Seaver E.C."/>
            <person name="Weisblat D.A."/>
            <person name="Putnam N.H."/>
            <person name="Rokhsar D.S."/>
        </authorList>
    </citation>
    <scope>NUCLEOTIDE SEQUENCE</scope>
    <source>
        <strain evidence="2 4">I ESC-2004</strain>
    </source>
</reference>
<protein>
    <submittedName>
        <fullName evidence="2 3">Uncharacterized protein</fullName>
    </submittedName>
</protein>